<dbReference type="PROSITE" id="PS50102">
    <property type="entry name" value="RRM"/>
    <property type="match status" value="1"/>
</dbReference>
<dbReference type="EMBL" id="BMAC01000041">
    <property type="protein sequence ID" value="GFP82352.1"/>
    <property type="molecule type" value="Genomic_DNA"/>
</dbReference>
<keyword evidence="1 2" id="KW-0694">RNA-binding</keyword>
<proteinExistence type="predicted"/>
<dbReference type="Gene3D" id="3.30.70.330">
    <property type="match status" value="1"/>
</dbReference>
<comment type="caution">
    <text evidence="4">The sequence shown here is derived from an EMBL/GenBank/DDBJ whole genome shotgun (WGS) entry which is preliminary data.</text>
</comment>
<dbReference type="InterPro" id="IPR052462">
    <property type="entry name" value="SLIRP/GR-RBP-like"/>
</dbReference>
<dbReference type="InterPro" id="IPR012677">
    <property type="entry name" value="Nucleotide-bd_a/b_plait_sf"/>
</dbReference>
<dbReference type="PANTHER" id="PTHR48027">
    <property type="entry name" value="HETEROGENEOUS NUCLEAR RIBONUCLEOPROTEIN 87F-RELATED"/>
    <property type="match status" value="1"/>
</dbReference>
<accession>A0A830B8V8</accession>
<dbReference type="SUPFAM" id="SSF54928">
    <property type="entry name" value="RNA-binding domain, RBD"/>
    <property type="match status" value="1"/>
</dbReference>
<evidence type="ECO:0000256" key="1">
    <source>
        <dbReference type="ARBA" id="ARBA00022884"/>
    </source>
</evidence>
<dbReference type="InterPro" id="IPR000504">
    <property type="entry name" value="RRM_dom"/>
</dbReference>
<dbReference type="Proteomes" id="UP000653305">
    <property type="component" value="Unassembled WGS sequence"/>
</dbReference>
<dbReference type="AlphaFoldDB" id="A0A830B8V8"/>
<evidence type="ECO:0000313" key="4">
    <source>
        <dbReference type="EMBL" id="GFP82352.1"/>
    </source>
</evidence>
<organism evidence="4 5">
    <name type="scientific">Phtheirospermum japonicum</name>
    <dbReference type="NCBI Taxonomy" id="374723"/>
    <lineage>
        <taxon>Eukaryota</taxon>
        <taxon>Viridiplantae</taxon>
        <taxon>Streptophyta</taxon>
        <taxon>Embryophyta</taxon>
        <taxon>Tracheophyta</taxon>
        <taxon>Spermatophyta</taxon>
        <taxon>Magnoliopsida</taxon>
        <taxon>eudicotyledons</taxon>
        <taxon>Gunneridae</taxon>
        <taxon>Pentapetalae</taxon>
        <taxon>asterids</taxon>
        <taxon>lamiids</taxon>
        <taxon>Lamiales</taxon>
        <taxon>Orobanchaceae</taxon>
        <taxon>Orobanchaceae incertae sedis</taxon>
        <taxon>Phtheirospermum</taxon>
    </lineage>
</organism>
<dbReference type="Pfam" id="PF00076">
    <property type="entry name" value="RRM_1"/>
    <property type="match status" value="1"/>
</dbReference>
<dbReference type="InterPro" id="IPR035979">
    <property type="entry name" value="RBD_domain_sf"/>
</dbReference>
<reference evidence="4" key="1">
    <citation type="submission" date="2020-07" db="EMBL/GenBank/DDBJ databases">
        <title>Ethylene signaling mediates host invasion by parasitic plants.</title>
        <authorList>
            <person name="Yoshida S."/>
        </authorList>
    </citation>
    <scope>NUCLEOTIDE SEQUENCE</scope>
    <source>
        <strain evidence="4">Okayama</strain>
    </source>
</reference>
<evidence type="ECO:0000256" key="2">
    <source>
        <dbReference type="PROSITE-ProRule" id="PRU00176"/>
    </source>
</evidence>
<dbReference type="OrthoDB" id="439808at2759"/>
<keyword evidence="5" id="KW-1185">Reference proteome</keyword>
<dbReference type="SMART" id="SM00360">
    <property type="entry name" value="RRM"/>
    <property type="match status" value="1"/>
</dbReference>
<evidence type="ECO:0000313" key="5">
    <source>
        <dbReference type="Proteomes" id="UP000653305"/>
    </source>
</evidence>
<protein>
    <submittedName>
        <fullName evidence="4">Glycine-rich RNA-binding protein 4 mitochondrial</fullName>
    </submittedName>
</protein>
<dbReference type="GO" id="GO:0003723">
    <property type="term" value="F:RNA binding"/>
    <property type="evidence" value="ECO:0007669"/>
    <property type="project" value="UniProtKB-UniRule"/>
</dbReference>
<name>A0A830B8V8_9LAMI</name>
<feature type="domain" description="RRM" evidence="3">
    <location>
        <begin position="26"/>
        <end position="111"/>
    </location>
</feature>
<evidence type="ECO:0000259" key="3">
    <source>
        <dbReference type="PROSITE" id="PS50102"/>
    </source>
</evidence>
<gene>
    <name evidence="4" type="ORF">PHJA_000378300</name>
</gene>
<sequence>MHCLNRTCPAFTYLTRRWLTCRHSCSQLFVGGLSFDTNESILMDAFGELGEIIEVKVICDRVSGKSKGYGFVNYSSEEAASKALKEMDGRKYPYSLCPQRGKARKSGQMKRFVEKLEEKLNFDDCAYDIAWKARSFLRPRSLARPETPYTMATVKAKTRSLNPVG</sequence>